<evidence type="ECO:0000256" key="1">
    <source>
        <dbReference type="SAM" id="MobiDB-lite"/>
    </source>
</evidence>
<evidence type="ECO:0000313" key="3">
    <source>
        <dbReference type="Proteomes" id="UP000799537"/>
    </source>
</evidence>
<accession>A0A6A6CCY4</accession>
<feature type="region of interest" description="Disordered" evidence="1">
    <location>
        <begin position="76"/>
        <end position="148"/>
    </location>
</feature>
<feature type="compositionally biased region" description="Low complexity" evidence="1">
    <location>
        <begin position="105"/>
        <end position="124"/>
    </location>
</feature>
<organism evidence="2 3">
    <name type="scientific">Zasmidium cellare ATCC 36951</name>
    <dbReference type="NCBI Taxonomy" id="1080233"/>
    <lineage>
        <taxon>Eukaryota</taxon>
        <taxon>Fungi</taxon>
        <taxon>Dikarya</taxon>
        <taxon>Ascomycota</taxon>
        <taxon>Pezizomycotina</taxon>
        <taxon>Dothideomycetes</taxon>
        <taxon>Dothideomycetidae</taxon>
        <taxon>Mycosphaerellales</taxon>
        <taxon>Mycosphaerellaceae</taxon>
        <taxon>Zasmidium</taxon>
    </lineage>
</organism>
<dbReference type="Gene3D" id="3.30.160.20">
    <property type="match status" value="1"/>
</dbReference>
<dbReference type="RefSeq" id="XP_033664195.1">
    <property type="nucleotide sequence ID" value="XM_033808071.1"/>
</dbReference>
<sequence>MFYTMYLSSVCQRRQWPDPLYEPYRNRNGHYCKVRVNNREYTTEVPYASEALARDGAAQKAYMICRNFSVNDGMFPGQRPGQRTSGGAIQGLPVAIGTGRRSNRSSGASYDTGSTDGTSSGGNSPRSMESGFEQQMQQVTAQVPKPAMRRPTKDEAYICLCRRAPVRAYGRCAWCLRESGWQ</sequence>
<dbReference type="EMBL" id="ML993609">
    <property type="protein sequence ID" value="KAF2163306.1"/>
    <property type="molecule type" value="Genomic_DNA"/>
</dbReference>
<dbReference type="Proteomes" id="UP000799537">
    <property type="component" value="Unassembled WGS sequence"/>
</dbReference>
<dbReference type="GeneID" id="54561343"/>
<evidence type="ECO:0000313" key="2">
    <source>
        <dbReference type="EMBL" id="KAF2163306.1"/>
    </source>
</evidence>
<evidence type="ECO:0008006" key="4">
    <source>
        <dbReference type="Google" id="ProtNLM"/>
    </source>
</evidence>
<dbReference type="OrthoDB" id="5274873at2759"/>
<reference evidence="2" key="1">
    <citation type="journal article" date="2020" name="Stud. Mycol.">
        <title>101 Dothideomycetes genomes: a test case for predicting lifestyles and emergence of pathogens.</title>
        <authorList>
            <person name="Haridas S."/>
            <person name="Albert R."/>
            <person name="Binder M."/>
            <person name="Bloem J."/>
            <person name="Labutti K."/>
            <person name="Salamov A."/>
            <person name="Andreopoulos B."/>
            <person name="Baker S."/>
            <person name="Barry K."/>
            <person name="Bills G."/>
            <person name="Bluhm B."/>
            <person name="Cannon C."/>
            <person name="Castanera R."/>
            <person name="Culley D."/>
            <person name="Daum C."/>
            <person name="Ezra D."/>
            <person name="Gonzalez J."/>
            <person name="Henrissat B."/>
            <person name="Kuo A."/>
            <person name="Liang C."/>
            <person name="Lipzen A."/>
            <person name="Lutzoni F."/>
            <person name="Magnuson J."/>
            <person name="Mondo S."/>
            <person name="Nolan M."/>
            <person name="Ohm R."/>
            <person name="Pangilinan J."/>
            <person name="Park H.-J."/>
            <person name="Ramirez L."/>
            <person name="Alfaro M."/>
            <person name="Sun H."/>
            <person name="Tritt A."/>
            <person name="Yoshinaga Y."/>
            <person name="Zwiers L.-H."/>
            <person name="Turgeon B."/>
            <person name="Goodwin S."/>
            <person name="Spatafora J."/>
            <person name="Crous P."/>
            <person name="Grigoriev I."/>
        </authorList>
    </citation>
    <scope>NUCLEOTIDE SEQUENCE</scope>
    <source>
        <strain evidence="2">ATCC 36951</strain>
    </source>
</reference>
<proteinExistence type="predicted"/>
<keyword evidence="3" id="KW-1185">Reference proteome</keyword>
<gene>
    <name evidence="2" type="ORF">M409DRAFT_26344</name>
</gene>
<feature type="compositionally biased region" description="Polar residues" evidence="1">
    <location>
        <begin position="132"/>
        <end position="141"/>
    </location>
</feature>
<dbReference type="AlphaFoldDB" id="A0A6A6CCY4"/>
<name>A0A6A6CCY4_ZASCE</name>
<dbReference type="SUPFAM" id="SSF54768">
    <property type="entry name" value="dsRNA-binding domain-like"/>
    <property type="match status" value="1"/>
</dbReference>
<protein>
    <recommendedName>
        <fullName evidence="4">DRBM domain-containing protein</fullName>
    </recommendedName>
</protein>